<organism evidence="3 5">
    <name type="scientific">Nephila pilipes</name>
    <name type="common">Giant wood spider</name>
    <name type="synonym">Nephila maculata</name>
    <dbReference type="NCBI Taxonomy" id="299642"/>
    <lineage>
        <taxon>Eukaryota</taxon>
        <taxon>Metazoa</taxon>
        <taxon>Ecdysozoa</taxon>
        <taxon>Arthropoda</taxon>
        <taxon>Chelicerata</taxon>
        <taxon>Arachnida</taxon>
        <taxon>Araneae</taxon>
        <taxon>Araneomorphae</taxon>
        <taxon>Entelegynae</taxon>
        <taxon>Araneoidea</taxon>
        <taxon>Nephilidae</taxon>
        <taxon>Nephila</taxon>
    </lineage>
</organism>
<keyword evidence="1" id="KW-0812">Transmembrane</keyword>
<keyword evidence="5" id="KW-1185">Reference proteome</keyword>
<dbReference type="EMBL" id="BMAW01037412">
    <property type="protein sequence ID" value="GFU48325.1"/>
    <property type="molecule type" value="Genomic_DNA"/>
</dbReference>
<sequence>MIALRSICIALACPLCDELNEPVDKYHLRNYGVLHGDTESLRYWEARDLLGSHELFDAIVTFVSLYISACLHLFLFITPAIRNNNK</sequence>
<evidence type="ECO:0000313" key="2">
    <source>
        <dbReference type="EMBL" id="GFU13405.1"/>
    </source>
</evidence>
<dbReference type="OrthoDB" id="6429785at2759"/>
<feature type="transmembrane region" description="Helical" evidence="1">
    <location>
        <begin position="58"/>
        <end position="81"/>
    </location>
</feature>
<dbReference type="EMBL" id="BMAW01029722">
    <property type="protein sequence ID" value="GFU13405.1"/>
    <property type="molecule type" value="Genomic_DNA"/>
</dbReference>
<evidence type="ECO:0000313" key="5">
    <source>
        <dbReference type="Proteomes" id="UP000887013"/>
    </source>
</evidence>
<gene>
    <name evidence="2" type="ORF">NPIL_51501</name>
    <name evidence="4" type="ORF">NPIL_615511</name>
    <name evidence="3" type="ORF">NPIL_96631</name>
</gene>
<accession>A0A8X6QI31</accession>
<keyword evidence="1" id="KW-1133">Transmembrane helix</keyword>
<comment type="caution">
    <text evidence="3">The sequence shown here is derived from an EMBL/GenBank/DDBJ whole genome shotgun (WGS) entry which is preliminary data.</text>
</comment>
<keyword evidence="1" id="KW-0472">Membrane</keyword>
<reference evidence="3" key="1">
    <citation type="submission" date="2020-08" db="EMBL/GenBank/DDBJ databases">
        <title>Multicomponent nature underlies the extraordinary mechanical properties of spider dragline silk.</title>
        <authorList>
            <person name="Kono N."/>
            <person name="Nakamura H."/>
            <person name="Mori M."/>
            <person name="Yoshida Y."/>
            <person name="Ohtoshi R."/>
            <person name="Malay A.D."/>
            <person name="Moran D.A.P."/>
            <person name="Tomita M."/>
            <person name="Numata K."/>
            <person name="Arakawa K."/>
        </authorList>
    </citation>
    <scope>NUCLEOTIDE SEQUENCE</scope>
</reference>
<evidence type="ECO:0000313" key="3">
    <source>
        <dbReference type="EMBL" id="GFU14706.1"/>
    </source>
</evidence>
<dbReference type="Proteomes" id="UP000887013">
    <property type="component" value="Unassembled WGS sequence"/>
</dbReference>
<dbReference type="AlphaFoldDB" id="A0A8X6QI31"/>
<dbReference type="EMBL" id="BMAW01079286">
    <property type="protein sequence ID" value="GFU14706.1"/>
    <property type="molecule type" value="Genomic_DNA"/>
</dbReference>
<evidence type="ECO:0000256" key="1">
    <source>
        <dbReference type="SAM" id="Phobius"/>
    </source>
</evidence>
<name>A0A8X6QI31_NEPPI</name>
<protein>
    <submittedName>
        <fullName evidence="3">Uncharacterized protein</fullName>
    </submittedName>
</protein>
<proteinExistence type="predicted"/>
<evidence type="ECO:0000313" key="4">
    <source>
        <dbReference type="EMBL" id="GFU48325.1"/>
    </source>
</evidence>